<keyword evidence="2" id="KW-0378">Hydrolase</keyword>
<gene>
    <name evidence="2" type="ORF">FJV41_31450</name>
</gene>
<comment type="caution">
    <text evidence="2">The sequence shown here is derived from an EMBL/GenBank/DDBJ whole genome shotgun (WGS) entry which is preliminary data.</text>
</comment>
<dbReference type="GO" id="GO:0008967">
    <property type="term" value="F:phosphoglycolate phosphatase activity"/>
    <property type="evidence" value="ECO:0007669"/>
    <property type="project" value="TreeGrafter"/>
</dbReference>
<accession>A0A540WSQ1</accession>
<dbReference type="GO" id="GO:0006281">
    <property type="term" value="P:DNA repair"/>
    <property type="evidence" value="ECO:0007669"/>
    <property type="project" value="TreeGrafter"/>
</dbReference>
<dbReference type="Gene3D" id="1.10.150.240">
    <property type="entry name" value="Putative phosphatase, domain 2"/>
    <property type="match status" value="1"/>
</dbReference>
<dbReference type="SFLD" id="SFLDS00003">
    <property type="entry name" value="Haloacid_Dehalogenase"/>
    <property type="match status" value="1"/>
</dbReference>
<feature type="region of interest" description="Disordered" evidence="1">
    <location>
        <begin position="215"/>
        <end position="239"/>
    </location>
</feature>
<dbReference type="InterPro" id="IPR023214">
    <property type="entry name" value="HAD_sf"/>
</dbReference>
<dbReference type="InterPro" id="IPR023198">
    <property type="entry name" value="PGP-like_dom2"/>
</dbReference>
<dbReference type="NCBIfam" id="TIGR01549">
    <property type="entry name" value="HAD-SF-IA-v1"/>
    <property type="match status" value="1"/>
</dbReference>
<dbReference type="InterPro" id="IPR041492">
    <property type="entry name" value="HAD_2"/>
</dbReference>
<reference evidence="2 3" key="1">
    <citation type="submission" date="2019-06" db="EMBL/GenBank/DDBJ databases">
        <authorList>
            <person name="Livingstone P."/>
            <person name="Whitworth D."/>
        </authorList>
    </citation>
    <scope>NUCLEOTIDE SEQUENCE [LARGE SCALE GENOMIC DNA]</scope>
    <source>
        <strain evidence="2 3">AM401</strain>
    </source>
</reference>
<name>A0A540WSQ1_9BACT</name>
<dbReference type="OrthoDB" id="9792518at2"/>
<protein>
    <submittedName>
        <fullName evidence="2">HAD family hydrolase</fullName>
    </submittedName>
</protein>
<dbReference type="RefSeq" id="WP_141646286.1">
    <property type="nucleotide sequence ID" value="NZ_VIFM01000161.1"/>
</dbReference>
<dbReference type="SFLD" id="SFLDG01135">
    <property type="entry name" value="C1.5.6:_HAD__Beta-PGM__Phospha"/>
    <property type="match status" value="1"/>
</dbReference>
<dbReference type="EMBL" id="VIFM01000161">
    <property type="protein sequence ID" value="TQF11980.1"/>
    <property type="molecule type" value="Genomic_DNA"/>
</dbReference>
<evidence type="ECO:0000313" key="2">
    <source>
        <dbReference type="EMBL" id="TQF11980.1"/>
    </source>
</evidence>
<dbReference type="Proteomes" id="UP000315369">
    <property type="component" value="Unassembled WGS sequence"/>
</dbReference>
<dbReference type="AlphaFoldDB" id="A0A540WSQ1"/>
<dbReference type="InterPro" id="IPR036412">
    <property type="entry name" value="HAD-like_sf"/>
</dbReference>
<dbReference type="GO" id="GO:0005829">
    <property type="term" value="C:cytosol"/>
    <property type="evidence" value="ECO:0007669"/>
    <property type="project" value="TreeGrafter"/>
</dbReference>
<dbReference type="NCBIfam" id="TIGR01509">
    <property type="entry name" value="HAD-SF-IA-v3"/>
    <property type="match status" value="1"/>
</dbReference>
<proteinExistence type="predicted"/>
<sequence length="239" mass="26686">MVENVIFDVDGTLVDSVDEHAEAWRRAFLHFGRDVPFAHVRSQIGKGADQLIPVFFNDDELERFGKELEEYRSALFLREFLPKVRPLPRVRELFQRLRQHGRRLALASSAKDEELQYYVRLCGIEGLYETQASKDEVDKSKPHPDIFESALARLGRPAPDVTVVVGDTPYDALAAGKLGMSTVGVLAGGFSPEDLRSAGCRILVKDPSELLRLAEDSSVDWPWNGPGATPPASKDEEPR</sequence>
<dbReference type="Pfam" id="PF13419">
    <property type="entry name" value="HAD_2"/>
    <property type="match status" value="1"/>
</dbReference>
<dbReference type="PANTHER" id="PTHR43434:SF16">
    <property type="entry name" value="BLL8046 PROTEIN"/>
    <property type="match status" value="1"/>
</dbReference>
<evidence type="ECO:0000313" key="3">
    <source>
        <dbReference type="Proteomes" id="UP000315369"/>
    </source>
</evidence>
<keyword evidence="3" id="KW-1185">Reference proteome</keyword>
<dbReference type="SFLD" id="SFLDG01129">
    <property type="entry name" value="C1.5:_HAD__Beta-PGM__Phosphata"/>
    <property type="match status" value="1"/>
</dbReference>
<organism evidence="2 3">
    <name type="scientific">Myxococcus llanfairpwllgwyngyllgogerychwyrndrobwllllantysiliogogogochensis</name>
    <dbReference type="NCBI Taxonomy" id="2590453"/>
    <lineage>
        <taxon>Bacteria</taxon>
        <taxon>Pseudomonadati</taxon>
        <taxon>Myxococcota</taxon>
        <taxon>Myxococcia</taxon>
        <taxon>Myxococcales</taxon>
        <taxon>Cystobacterineae</taxon>
        <taxon>Myxococcaceae</taxon>
        <taxon>Myxococcus</taxon>
    </lineage>
</organism>
<dbReference type="SUPFAM" id="SSF56784">
    <property type="entry name" value="HAD-like"/>
    <property type="match status" value="1"/>
</dbReference>
<dbReference type="Gene3D" id="3.40.50.1000">
    <property type="entry name" value="HAD superfamily/HAD-like"/>
    <property type="match status" value="1"/>
</dbReference>
<dbReference type="PRINTS" id="PR00413">
    <property type="entry name" value="HADHALOGNASE"/>
</dbReference>
<dbReference type="InterPro" id="IPR050155">
    <property type="entry name" value="HAD-like_hydrolase_sf"/>
</dbReference>
<evidence type="ECO:0000256" key="1">
    <source>
        <dbReference type="SAM" id="MobiDB-lite"/>
    </source>
</evidence>
<dbReference type="InterPro" id="IPR006439">
    <property type="entry name" value="HAD-SF_hydro_IA"/>
</dbReference>
<dbReference type="PANTHER" id="PTHR43434">
    <property type="entry name" value="PHOSPHOGLYCOLATE PHOSPHATASE"/>
    <property type="match status" value="1"/>
</dbReference>